<dbReference type="EMBL" id="MU274917">
    <property type="protein sequence ID" value="KAI0087645.1"/>
    <property type="molecule type" value="Genomic_DNA"/>
</dbReference>
<organism evidence="1 2">
    <name type="scientific">Irpex rosettiformis</name>
    <dbReference type="NCBI Taxonomy" id="378272"/>
    <lineage>
        <taxon>Eukaryota</taxon>
        <taxon>Fungi</taxon>
        <taxon>Dikarya</taxon>
        <taxon>Basidiomycota</taxon>
        <taxon>Agaricomycotina</taxon>
        <taxon>Agaricomycetes</taxon>
        <taxon>Polyporales</taxon>
        <taxon>Irpicaceae</taxon>
        <taxon>Irpex</taxon>
    </lineage>
</organism>
<dbReference type="Proteomes" id="UP001055072">
    <property type="component" value="Unassembled WGS sequence"/>
</dbReference>
<reference evidence="1" key="1">
    <citation type="journal article" date="2021" name="Environ. Microbiol.">
        <title>Gene family expansions and transcriptome signatures uncover fungal adaptations to wood decay.</title>
        <authorList>
            <person name="Hage H."/>
            <person name="Miyauchi S."/>
            <person name="Viragh M."/>
            <person name="Drula E."/>
            <person name="Min B."/>
            <person name="Chaduli D."/>
            <person name="Navarro D."/>
            <person name="Favel A."/>
            <person name="Norest M."/>
            <person name="Lesage-Meessen L."/>
            <person name="Balint B."/>
            <person name="Merenyi Z."/>
            <person name="de Eugenio L."/>
            <person name="Morin E."/>
            <person name="Martinez A.T."/>
            <person name="Baldrian P."/>
            <person name="Stursova M."/>
            <person name="Martinez M.J."/>
            <person name="Novotny C."/>
            <person name="Magnuson J.K."/>
            <person name="Spatafora J.W."/>
            <person name="Maurice S."/>
            <person name="Pangilinan J."/>
            <person name="Andreopoulos W."/>
            <person name="LaButti K."/>
            <person name="Hundley H."/>
            <person name="Na H."/>
            <person name="Kuo A."/>
            <person name="Barry K."/>
            <person name="Lipzen A."/>
            <person name="Henrissat B."/>
            <person name="Riley R."/>
            <person name="Ahrendt S."/>
            <person name="Nagy L.G."/>
            <person name="Grigoriev I.V."/>
            <person name="Martin F."/>
            <person name="Rosso M.N."/>
        </authorList>
    </citation>
    <scope>NUCLEOTIDE SEQUENCE</scope>
    <source>
        <strain evidence="1">CBS 384.51</strain>
    </source>
</reference>
<accession>A0ACB8U051</accession>
<proteinExistence type="predicted"/>
<sequence>MGVPGLWAALREAGVPRSLSNIAVVDGFQSATTSAHTHFDPHPRALRIGIDASIWFVHAEYGKEGENPELRTIFFRLTRLLQVPFLPLFVFDGPLRPEMKRGKLIDTKPNWMVEGLKTMIEAFGFEWRMAPGEAEAELAYLNRIGVIDAVWTDDVDTLVFGATLVIRNQSKNLSGNRAHDLTNSDGRDDKNHTMTFSAEDIKRHPKVNLDQEGLILIALLSGGDYSKGVEGCGPQVAAALAQCGFGDSLVNKIRSLSLSISLGLQTNGTGSRKASKTRVTLGSAEKAELMRWLEGWREELCDELRTNSRGLMKKKTPSLAAKIQQSKWVPDLQVLMAYVNPVTSEERAIAKALLKLFQRRSREDTPSYEVDRVVAKAKREIADELRDQIVWADDPDIGAIARVCEDRFEWGVKDIIIKRFRSWLWSGVVCRMLRRAAINHDQNCRRSSTPVGSQRDIAAQRLEILTMSSPSKGASQDPLQDVHGVSNDGIPENNSFIVKIHSSRSHASTDGLLEYRLEIDPSNFVKAVEEGIEGKREIPKTGWTDSEGDDEDEDDEAPKTRKKGSDSTPTDHLRIWMPACMVSIVVPELVQAFEERASKKATKGKGKGVAKGVRAKSTTTISRTHSSQLPPTEGSDDDLVLMPPALKKATAVLSRISYKKSILAPTADEDEDEDTELPLPSRPAIRAGIAPTAAMPDFFKASKPGTATFTQSKKPSAKPKATGSNTRSTSSSTARVASLFDDPEVQIFRDLTTRVDKFAPPKPKAGASKPTLRKPPTSTLSDVRKVSCTKPTATVGYIEISSDSDVPAPSKLATRPALRQRPESDVIDLCTDSD</sequence>
<evidence type="ECO:0000313" key="2">
    <source>
        <dbReference type="Proteomes" id="UP001055072"/>
    </source>
</evidence>
<comment type="caution">
    <text evidence="1">The sequence shown here is derived from an EMBL/GenBank/DDBJ whole genome shotgun (WGS) entry which is preliminary data.</text>
</comment>
<keyword evidence="2" id="KW-1185">Reference proteome</keyword>
<gene>
    <name evidence="1" type="ORF">BDY19DRAFT_954743</name>
</gene>
<protein>
    <submittedName>
        <fullName evidence="1">Uncharacterized protein</fullName>
    </submittedName>
</protein>
<name>A0ACB8U051_9APHY</name>
<evidence type="ECO:0000313" key="1">
    <source>
        <dbReference type="EMBL" id="KAI0087645.1"/>
    </source>
</evidence>